<feature type="transmembrane region" description="Helical" evidence="1">
    <location>
        <begin position="50"/>
        <end position="74"/>
    </location>
</feature>
<keyword evidence="3" id="KW-1185">Reference proteome</keyword>
<evidence type="ECO:0000256" key="1">
    <source>
        <dbReference type="SAM" id="Phobius"/>
    </source>
</evidence>
<protein>
    <submittedName>
        <fullName evidence="2">Uncharacterized protein</fullName>
    </submittedName>
</protein>
<keyword evidence="1" id="KW-0472">Membrane</keyword>
<reference evidence="2 3" key="1">
    <citation type="submission" date="2018-06" db="EMBL/GenBank/DDBJ databases">
        <title>Streptacidiphilus pinicola sp. nov., isolated from pine grove soil.</title>
        <authorList>
            <person name="Roh S.G."/>
            <person name="Park S."/>
            <person name="Kim M.-K."/>
            <person name="Yun B.-R."/>
            <person name="Park J."/>
            <person name="Kim M.J."/>
            <person name="Kim Y.S."/>
            <person name="Kim S.B."/>
        </authorList>
    </citation>
    <scope>NUCLEOTIDE SEQUENCE [LARGE SCALE GENOMIC DNA]</scope>
    <source>
        <strain evidence="2 3">MMS16-CNU450</strain>
    </source>
</reference>
<dbReference type="AlphaFoldDB" id="A0A2X0IT58"/>
<evidence type="ECO:0000313" key="2">
    <source>
        <dbReference type="EMBL" id="RAG86461.1"/>
    </source>
</evidence>
<comment type="caution">
    <text evidence="2">The sequence shown here is derived from an EMBL/GenBank/DDBJ whole genome shotgun (WGS) entry which is preliminary data.</text>
</comment>
<sequence length="76" mass="8403">MLEGLVLGATSLMLIAMGYAMFVDFRGLSTKTIEAHNRFWRGWSRQTMAAYRRGGIAFMAFGVLLAVLTVWSVAKG</sequence>
<feature type="transmembrane region" description="Helical" evidence="1">
    <location>
        <begin position="6"/>
        <end position="29"/>
    </location>
</feature>
<dbReference type="OrthoDB" id="9953464at2"/>
<gene>
    <name evidence="2" type="ORF">DN069_06525</name>
</gene>
<keyword evidence="1" id="KW-0812">Transmembrane</keyword>
<name>A0A2X0IT58_9ACTN</name>
<proteinExistence type="predicted"/>
<dbReference type="EMBL" id="QKYN01000027">
    <property type="protein sequence ID" value="RAG86461.1"/>
    <property type="molecule type" value="Genomic_DNA"/>
</dbReference>
<organism evidence="2 3">
    <name type="scientific">Streptacidiphilus pinicola</name>
    <dbReference type="NCBI Taxonomy" id="2219663"/>
    <lineage>
        <taxon>Bacteria</taxon>
        <taxon>Bacillati</taxon>
        <taxon>Actinomycetota</taxon>
        <taxon>Actinomycetes</taxon>
        <taxon>Kitasatosporales</taxon>
        <taxon>Streptomycetaceae</taxon>
        <taxon>Streptacidiphilus</taxon>
    </lineage>
</organism>
<evidence type="ECO:0000313" key="3">
    <source>
        <dbReference type="Proteomes" id="UP000248889"/>
    </source>
</evidence>
<keyword evidence="1" id="KW-1133">Transmembrane helix</keyword>
<accession>A0A2X0IT58</accession>
<dbReference type="Proteomes" id="UP000248889">
    <property type="component" value="Unassembled WGS sequence"/>
</dbReference>
<dbReference type="RefSeq" id="WP_111499874.1">
    <property type="nucleotide sequence ID" value="NZ_QKYN01000027.1"/>
</dbReference>